<dbReference type="Proteomes" id="UP000694846">
    <property type="component" value="Unplaced"/>
</dbReference>
<gene>
    <name evidence="2" type="primary">LOC112690911</name>
</gene>
<protein>
    <submittedName>
        <fullName evidence="2">Uncharacterized protein LOC112690911</fullName>
    </submittedName>
</protein>
<keyword evidence="1" id="KW-1185">Reference proteome</keyword>
<evidence type="ECO:0000313" key="2">
    <source>
        <dbReference type="RefSeq" id="XP_025420802.1"/>
    </source>
</evidence>
<dbReference type="AlphaFoldDB" id="A0A8B8GDQ1"/>
<sequence length="268" mass="30174">MATAIDSIGHKTIEANQVQSAGLNNESTENNQHKINCVSITRITPVDREVKYVPEMNFKGNTIVSDARVFTSAGFHSKPDTIDFVDAPAFTFANEMECEKVNKDSTLKTCNEVFRHPASLEEHDNGLPIVISKFLNHNENYESPLNESIIVNEDKQSLFASVNTDLAEQFRLSNNPGVRKLKEMKTIGMLTVPSTVEFLQQIAEEEELILDYEIVECCQLTIRKDFMGVQLTINHCALTVVGFGETILESQEEAAYECLTRFKLILEY</sequence>
<proteinExistence type="predicted"/>
<organism evidence="1 2">
    <name type="scientific">Sipha flava</name>
    <name type="common">yellow sugarcane aphid</name>
    <dbReference type="NCBI Taxonomy" id="143950"/>
    <lineage>
        <taxon>Eukaryota</taxon>
        <taxon>Metazoa</taxon>
        <taxon>Ecdysozoa</taxon>
        <taxon>Arthropoda</taxon>
        <taxon>Hexapoda</taxon>
        <taxon>Insecta</taxon>
        <taxon>Pterygota</taxon>
        <taxon>Neoptera</taxon>
        <taxon>Paraneoptera</taxon>
        <taxon>Hemiptera</taxon>
        <taxon>Sternorrhyncha</taxon>
        <taxon>Aphidomorpha</taxon>
        <taxon>Aphidoidea</taxon>
        <taxon>Aphididae</taxon>
        <taxon>Sipha</taxon>
    </lineage>
</organism>
<name>A0A8B8GDQ1_9HEMI</name>
<evidence type="ECO:0000313" key="1">
    <source>
        <dbReference type="Proteomes" id="UP000694846"/>
    </source>
</evidence>
<dbReference type="RefSeq" id="XP_025420802.1">
    <property type="nucleotide sequence ID" value="XM_025565017.1"/>
</dbReference>
<reference evidence="2" key="1">
    <citation type="submission" date="2025-08" db="UniProtKB">
        <authorList>
            <consortium name="RefSeq"/>
        </authorList>
    </citation>
    <scope>IDENTIFICATION</scope>
    <source>
        <tissue evidence="2">Whole body</tissue>
    </source>
</reference>
<accession>A0A8B8GDQ1</accession>
<dbReference type="GeneID" id="112690911"/>